<evidence type="ECO:0000256" key="3">
    <source>
        <dbReference type="ARBA" id="ARBA00022679"/>
    </source>
</evidence>
<dbReference type="OMA" id="DAQRNWD"/>
<dbReference type="InterPro" id="IPR029063">
    <property type="entry name" value="SAM-dependent_MTases_sf"/>
</dbReference>
<dbReference type="HOGENOM" id="CLU_029724_2_0_1"/>
<dbReference type="PANTHER" id="PTHR22809:SF5">
    <property type="entry name" value="TRNA N(3)-METHYLCYTIDINE METHYLTRANSFERASE METTL6"/>
    <property type="match status" value="1"/>
</dbReference>
<gene>
    <name evidence="5" type="ORF">K437DRAFT_215841</name>
</gene>
<dbReference type="Gene3D" id="3.40.50.150">
    <property type="entry name" value="Vaccinia Virus protein VP39"/>
    <property type="match status" value="1"/>
</dbReference>
<dbReference type="PIRSF" id="PIRSF037755">
    <property type="entry name" value="Mettl2_prd"/>
    <property type="match status" value="1"/>
</dbReference>
<dbReference type="InterPro" id="IPR026113">
    <property type="entry name" value="METTL2/6/8-like"/>
</dbReference>
<dbReference type="InterPro" id="IPR013217">
    <property type="entry name" value="Methyltransf_12"/>
</dbReference>
<feature type="domain" description="Methyltransferase type 12" evidence="4">
    <location>
        <begin position="52"/>
        <end position="167"/>
    </location>
</feature>
<accession>A0A066WQX2</accession>
<dbReference type="Pfam" id="PF08242">
    <property type="entry name" value="Methyltransf_12"/>
    <property type="match status" value="1"/>
</dbReference>
<dbReference type="PANTHER" id="PTHR22809">
    <property type="entry name" value="METHYLTRANSFERASE-RELATED"/>
    <property type="match status" value="1"/>
</dbReference>
<evidence type="ECO:0000313" key="5">
    <source>
        <dbReference type="EMBL" id="KDN53045.1"/>
    </source>
</evidence>
<keyword evidence="3 5" id="KW-0808">Transferase</keyword>
<organism evidence="5 6">
    <name type="scientific">Tilletiaria anomala (strain ATCC 24038 / CBS 436.72 / UBC 951)</name>
    <dbReference type="NCBI Taxonomy" id="1037660"/>
    <lineage>
        <taxon>Eukaryota</taxon>
        <taxon>Fungi</taxon>
        <taxon>Dikarya</taxon>
        <taxon>Basidiomycota</taxon>
        <taxon>Ustilaginomycotina</taxon>
        <taxon>Exobasidiomycetes</taxon>
        <taxon>Georgefischeriales</taxon>
        <taxon>Tilletiariaceae</taxon>
        <taxon>Tilletiaria</taxon>
    </lineage>
</organism>
<feature type="non-terminal residue" evidence="5">
    <location>
        <position position="276"/>
    </location>
</feature>
<dbReference type="GeneID" id="25262126"/>
<evidence type="ECO:0000256" key="1">
    <source>
        <dbReference type="ARBA" id="ARBA00009725"/>
    </source>
</evidence>
<sequence length="276" mass="30878">LVAKSEAQAARNWDVFYKNNETRFFKDRHWTQREWGEDLGIGKGKQLEPVLLEVGCGVGNMLYPLLERYPNLKCHACDFSKRAVDFVKSHPSYTPERVHAFVYDLTSTSPPSLVELVMSVGSVSSPPPPASIPTIPPPTTISMIFVLSAIPPQLHEQVLRSMVACLRASSASASADHTPTPTILLRDYASGDLAQVRFDSKDAALPSYREPTRLSPAAPYYRRGADNTLAYFFDVDQLQRLARRCGLVGEAKVVERSSENRKTGVVLRRRFIQARW</sequence>
<keyword evidence="2 5" id="KW-0489">Methyltransferase</keyword>
<evidence type="ECO:0000313" key="6">
    <source>
        <dbReference type="Proteomes" id="UP000027361"/>
    </source>
</evidence>
<dbReference type="AlphaFoldDB" id="A0A066WQX2"/>
<evidence type="ECO:0000259" key="4">
    <source>
        <dbReference type="Pfam" id="PF08242"/>
    </source>
</evidence>
<dbReference type="GO" id="GO:0008757">
    <property type="term" value="F:S-adenosylmethionine-dependent methyltransferase activity"/>
    <property type="evidence" value="ECO:0007669"/>
    <property type="project" value="UniProtKB-ARBA"/>
</dbReference>
<protein>
    <submittedName>
        <fullName evidence="5">S-adenosyl-L-methionine-dependent methyltransferase</fullName>
    </submittedName>
</protein>
<proteinExistence type="inferred from homology"/>
<dbReference type="FunCoup" id="A0A066WQX2">
    <property type="interactions" value="153"/>
</dbReference>
<dbReference type="GO" id="GO:0008173">
    <property type="term" value="F:RNA methyltransferase activity"/>
    <property type="evidence" value="ECO:0007669"/>
    <property type="project" value="UniProtKB-ARBA"/>
</dbReference>
<dbReference type="GO" id="GO:0032259">
    <property type="term" value="P:methylation"/>
    <property type="evidence" value="ECO:0007669"/>
    <property type="project" value="UniProtKB-KW"/>
</dbReference>
<comment type="similarity">
    <text evidence="1">Belongs to the methyltransferase superfamily. METL family.</text>
</comment>
<evidence type="ECO:0000256" key="2">
    <source>
        <dbReference type="ARBA" id="ARBA00022603"/>
    </source>
</evidence>
<feature type="non-terminal residue" evidence="5">
    <location>
        <position position="1"/>
    </location>
</feature>
<dbReference type="STRING" id="1037660.A0A066WQX2"/>
<comment type="caution">
    <text evidence="5">The sequence shown here is derived from an EMBL/GenBank/DDBJ whole genome shotgun (WGS) entry which is preliminary data.</text>
</comment>
<dbReference type="Proteomes" id="UP000027361">
    <property type="component" value="Unassembled WGS sequence"/>
</dbReference>
<name>A0A066WQX2_TILAU</name>
<dbReference type="EMBL" id="JMSN01000004">
    <property type="protein sequence ID" value="KDN53045.1"/>
    <property type="molecule type" value="Genomic_DNA"/>
</dbReference>
<dbReference type="InParanoid" id="A0A066WQX2"/>
<reference evidence="5 6" key="1">
    <citation type="submission" date="2014-05" db="EMBL/GenBank/DDBJ databases">
        <title>Draft genome sequence of a rare smut relative, Tilletiaria anomala UBC 951.</title>
        <authorList>
            <consortium name="DOE Joint Genome Institute"/>
            <person name="Toome M."/>
            <person name="Kuo A."/>
            <person name="Henrissat B."/>
            <person name="Lipzen A."/>
            <person name="Tritt A."/>
            <person name="Yoshinaga Y."/>
            <person name="Zane M."/>
            <person name="Barry K."/>
            <person name="Grigoriev I.V."/>
            <person name="Spatafora J.W."/>
            <person name="Aimea M.C."/>
        </authorList>
    </citation>
    <scope>NUCLEOTIDE SEQUENCE [LARGE SCALE GENOMIC DNA]</scope>
    <source>
        <strain evidence="5 6">UBC 951</strain>
    </source>
</reference>
<dbReference type="SUPFAM" id="SSF53335">
    <property type="entry name" value="S-adenosyl-L-methionine-dependent methyltransferases"/>
    <property type="match status" value="1"/>
</dbReference>
<keyword evidence="6" id="KW-1185">Reference proteome</keyword>
<dbReference type="RefSeq" id="XP_013245884.1">
    <property type="nucleotide sequence ID" value="XM_013390430.1"/>
</dbReference>
<dbReference type="OrthoDB" id="417697at2759"/>